<dbReference type="EMBL" id="MU250551">
    <property type="protein sequence ID" value="KAG7442485.1"/>
    <property type="molecule type" value="Genomic_DNA"/>
</dbReference>
<dbReference type="RefSeq" id="XP_043035985.1">
    <property type="nucleotide sequence ID" value="XM_043180734.1"/>
</dbReference>
<sequence>MPDLPQELFDTIIDKLQQDRKSLMACSLASRIFLPRTRFHLFRNVVLNETFSQKFHKLVVSSPNIARNVTDLTFFGDVFKERLVLPVVHSLVNLSTLSLQDMDFDNVPRYNAGIFDAFSHLPIKHISMLSLCFHDFSTAIRTSFPFVQSLTMWDVVGRSNPEPSRQSCPLQVLKIHFREMGRSILDSIASGGLGALDHLHTLSTSGCPHDGDLSIFLKLMGTPSLRTLELRDLQCDDDSFAAPMSISLSHLRSIVFHVIQFGSDRPHNHGVGIQWLTGCFALAPNPDASAQNIVIKYSLFVGAEYVSVYERKKWAALNEVLSRSPVASLVSVRVIIRRYHDRAQTFDTIMSNCPCLRKMGRAFKLDIVEEFNHI</sequence>
<dbReference type="Gene3D" id="3.80.10.10">
    <property type="entry name" value="Ribonuclease Inhibitor"/>
    <property type="match status" value="1"/>
</dbReference>
<evidence type="ECO:0008006" key="3">
    <source>
        <dbReference type="Google" id="ProtNLM"/>
    </source>
</evidence>
<dbReference type="OrthoDB" id="2977329at2759"/>
<evidence type="ECO:0000313" key="2">
    <source>
        <dbReference type="Proteomes" id="UP000812287"/>
    </source>
</evidence>
<protein>
    <recommendedName>
        <fullName evidence="3">F-box domain-containing protein</fullName>
    </recommendedName>
</protein>
<dbReference type="Proteomes" id="UP000812287">
    <property type="component" value="Unassembled WGS sequence"/>
</dbReference>
<evidence type="ECO:0000313" key="1">
    <source>
        <dbReference type="EMBL" id="KAG7442485.1"/>
    </source>
</evidence>
<accession>A0A9P7VLE0</accession>
<dbReference type="SUPFAM" id="SSF52047">
    <property type="entry name" value="RNI-like"/>
    <property type="match status" value="1"/>
</dbReference>
<dbReference type="GeneID" id="66103030"/>
<gene>
    <name evidence="1" type="ORF">BT62DRAFT_384874</name>
</gene>
<name>A0A9P7VLE0_9AGAR</name>
<reference evidence="1" key="1">
    <citation type="submission" date="2020-11" db="EMBL/GenBank/DDBJ databases">
        <title>Adaptations for nitrogen fixation in a non-lichenized fungal sporocarp promotes dispersal by wood-feeding termites.</title>
        <authorList>
            <consortium name="DOE Joint Genome Institute"/>
            <person name="Koch R.A."/>
            <person name="Yoon G."/>
            <person name="Arayal U."/>
            <person name="Lail K."/>
            <person name="Amirebrahimi M."/>
            <person name="Labutti K."/>
            <person name="Lipzen A."/>
            <person name="Riley R."/>
            <person name="Barry K."/>
            <person name="Henrissat B."/>
            <person name="Grigoriev I.V."/>
            <person name="Herr J.R."/>
            <person name="Aime M.C."/>
        </authorList>
    </citation>
    <scope>NUCLEOTIDE SEQUENCE</scope>
    <source>
        <strain evidence="1">MCA 3950</strain>
    </source>
</reference>
<dbReference type="AlphaFoldDB" id="A0A9P7VLE0"/>
<comment type="caution">
    <text evidence="1">The sequence shown here is derived from an EMBL/GenBank/DDBJ whole genome shotgun (WGS) entry which is preliminary data.</text>
</comment>
<proteinExistence type="predicted"/>
<organism evidence="1 2">
    <name type="scientific">Guyanagaster necrorhizus</name>
    <dbReference type="NCBI Taxonomy" id="856835"/>
    <lineage>
        <taxon>Eukaryota</taxon>
        <taxon>Fungi</taxon>
        <taxon>Dikarya</taxon>
        <taxon>Basidiomycota</taxon>
        <taxon>Agaricomycotina</taxon>
        <taxon>Agaricomycetes</taxon>
        <taxon>Agaricomycetidae</taxon>
        <taxon>Agaricales</taxon>
        <taxon>Marasmiineae</taxon>
        <taxon>Physalacriaceae</taxon>
        <taxon>Guyanagaster</taxon>
    </lineage>
</organism>
<dbReference type="InterPro" id="IPR032675">
    <property type="entry name" value="LRR_dom_sf"/>
</dbReference>
<keyword evidence="2" id="KW-1185">Reference proteome</keyword>